<comment type="caution">
    <text evidence="2">The sequence shown here is derived from an EMBL/GenBank/DDBJ whole genome shotgun (WGS) entry which is preliminary data.</text>
</comment>
<reference evidence="2 3" key="1">
    <citation type="submission" date="2017-02" db="EMBL/GenBank/DDBJ databases">
        <title>Complete genome sequences of Mycobacterium kansasii strains isolated from rhesus macaques.</title>
        <authorList>
            <person name="Panda A."/>
            <person name="Nagaraj S."/>
            <person name="Zhao X."/>
            <person name="Tettelin H."/>
            <person name="Detolla L.J."/>
        </authorList>
    </citation>
    <scope>NUCLEOTIDE SEQUENCE [LARGE SCALE GENOMIC DNA]</scope>
    <source>
        <strain evidence="2 3">11-3469</strain>
    </source>
</reference>
<evidence type="ECO:0000313" key="3">
    <source>
        <dbReference type="Proteomes" id="UP000188532"/>
    </source>
</evidence>
<proteinExistence type="predicted"/>
<name>A0A1V3WGK1_MYCKA</name>
<evidence type="ECO:0000313" key="2">
    <source>
        <dbReference type="EMBL" id="OOK66099.1"/>
    </source>
</evidence>
<accession>A0A1V3WGK1</accession>
<keyword evidence="1" id="KW-0472">Membrane</keyword>
<sequence>MRIGGAGLACPGMLAVAVLLWMGALCVYDVRQRRLPNALTVPGPR</sequence>
<dbReference type="Proteomes" id="UP000188532">
    <property type="component" value="Unassembled WGS sequence"/>
</dbReference>
<dbReference type="EMBL" id="MVBN01000010">
    <property type="protein sequence ID" value="OOK66099.1"/>
    <property type="molecule type" value="Genomic_DNA"/>
</dbReference>
<keyword evidence="1" id="KW-1133">Transmembrane helix</keyword>
<gene>
    <name evidence="2" type="ORF">BZL29_7468</name>
</gene>
<dbReference type="AlphaFoldDB" id="A0A1V3WGK1"/>
<feature type="transmembrane region" description="Helical" evidence="1">
    <location>
        <begin position="6"/>
        <end position="28"/>
    </location>
</feature>
<protein>
    <submittedName>
        <fullName evidence="2">Uncharacterized protein</fullName>
    </submittedName>
</protein>
<organism evidence="2 3">
    <name type="scientific">Mycobacterium kansasii</name>
    <dbReference type="NCBI Taxonomy" id="1768"/>
    <lineage>
        <taxon>Bacteria</taxon>
        <taxon>Bacillati</taxon>
        <taxon>Actinomycetota</taxon>
        <taxon>Actinomycetes</taxon>
        <taxon>Mycobacteriales</taxon>
        <taxon>Mycobacteriaceae</taxon>
        <taxon>Mycobacterium</taxon>
    </lineage>
</organism>
<evidence type="ECO:0000256" key="1">
    <source>
        <dbReference type="SAM" id="Phobius"/>
    </source>
</evidence>
<keyword evidence="1" id="KW-0812">Transmembrane</keyword>